<dbReference type="AlphaFoldDB" id="A0A927IJ33"/>
<proteinExistence type="predicted"/>
<reference evidence="1" key="1">
    <citation type="submission" date="2020-09" db="EMBL/GenBank/DDBJ databases">
        <title>Pelagicoccus enzymogenes sp. nov. with an EPS production, isolated from marine sediment.</title>
        <authorList>
            <person name="Feng X."/>
        </authorList>
    </citation>
    <scope>NUCLEOTIDE SEQUENCE</scope>
    <source>
        <strain evidence="1">NFK12</strain>
    </source>
</reference>
<evidence type="ECO:0000313" key="1">
    <source>
        <dbReference type="EMBL" id="MBD5781125.1"/>
    </source>
</evidence>
<organism evidence="1 2">
    <name type="scientific">Pelagicoccus enzymogenes</name>
    <dbReference type="NCBI Taxonomy" id="2773457"/>
    <lineage>
        <taxon>Bacteria</taxon>
        <taxon>Pseudomonadati</taxon>
        <taxon>Verrucomicrobiota</taxon>
        <taxon>Opitutia</taxon>
        <taxon>Puniceicoccales</taxon>
        <taxon>Pelagicoccaceae</taxon>
        <taxon>Pelagicoccus</taxon>
    </lineage>
</organism>
<accession>A0A927IJ33</accession>
<dbReference type="EMBL" id="JACYFG010000040">
    <property type="protein sequence ID" value="MBD5781125.1"/>
    <property type="molecule type" value="Genomic_DNA"/>
</dbReference>
<name>A0A927IJ33_9BACT</name>
<sequence>MPPQQSSNGTRLFNALKQFFLRLHQSLPAISPFPESDSQPGLKLFIHGNIVTIRTNHPADKEQ</sequence>
<keyword evidence="2" id="KW-1185">Reference proteome</keyword>
<comment type="caution">
    <text evidence="1">The sequence shown here is derived from an EMBL/GenBank/DDBJ whole genome shotgun (WGS) entry which is preliminary data.</text>
</comment>
<dbReference type="Proteomes" id="UP000622317">
    <property type="component" value="Unassembled WGS sequence"/>
</dbReference>
<dbReference type="RefSeq" id="WP_191618229.1">
    <property type="nucleotide sequence ID" value="NZ_JACYFG010000040.1"/>
</dbReference>
<protein>
    <submittedName>
        <fullName evidence="1">Uncharacterized protein</fullName>
    </submittedName>
</protein>
<evidence type="ECO:0000313" key="2">
    <source>
        <dbReference type="Proteomes" id="UP000622317"/>
    </source>
</evidence>
<gene>
    <name evidence="1" type="ORF">IEN85_16620</name>
</gene>